<dbReference type="AlphaFoldDB" id="A0ABD3XIF2"/>
<keyword evidence="5" id="KW-0862">Zinc</keyword>
<keyword evidence="7" id="KW-0804">Transcription</keyword>
<feature type="domain" description="C2H2-type" evidence="12">
    <location>
        <begin position="425"/>
        <end position="453"/>
    </location>
</feature>
<feature type="compositionally biased region" description="Low complexity" evidence="11">
    <location>
        <begin position="78"/>
        <end position="89"/>
    </location>
</feature>
<dbReference type="GO" id="GO:0008270">
    <property type="term" value="F:zinc ion binding"/>
    <property type="evidence" value="ECO:0007669"/>
    <property type="project" value="UniProtKB-KW"/>
</dbReference>
<evidence type="ECO:0000256" key="9">
    <source>
        <dbReference type="PROSITE-ProRule" id="PRU00042"/>
    </source>
</evidence>
<name>A0ABD3XIF2_SINWO</name>
<evidence type="ECO:0000259" key="12">
    <source>
        <dbReference type="PROSITE" id="PS50157"/>
    </source>
</evidence>
<evidence type="ECO:0000256" key="5">
    <source>
        <dbReference type="ARBA" id="ARBA00022833"/>
    </source>
</evidence>
<feature type="domain" description="C2H2-type" evidence="12">
    <location>
        <begin position="258"/>
        <end position="281"/>
    </location>
</feature>
<dbReference type="Pfam" id="PF00096">
    <property type="entry name" value="zf-C2H2"/>
    <property type="match status" value="2"/>
</dbReference>
<evidence type="ECO:0000313" key="13">
    <source>
        <dbReference type="EMBL" id="KAL3884753.1"/>
    </source>
</evidence>
<feature type="region of interest" description="Disordered" evidence="11">
    <location>
        <begin position="1"/>
        <end position="44"/>
    </location>
</feature>
<evidence type="ECO:0000256" key="8">
    <source>
        <dbReference type="ARBA" id="ARBA00023242"/>
    </source>
</evidence>
<dbReference type="InterPro" id="IPR050636">
    <property type="entry name" value="C2H2-ZF_domain-containing"/>
</dbReference>
<proteinExistence type="predicted"/>
<protein>
    <recommendedName>
        <fullName evidence="12">C2H2-type domain-containing protein</fullName>
    </recommendedName>
</protein>
<evidence type="ECO:0000256" key="2">
    <source>
        <dbReference type="ARBA" id="ARBA00022723"/>
    </source>
</evidence>
<feature type="region of interest" description="Disordered" evidence="11">
    <location>
        <begin position="60"/>
        <end position="189"/>
    </location>
</feature>
<feature type="compositionally biased region" description="Polar residues" evidence="11">
    <location>
        <begin position="121"/>
        <end position="135"/>
    </location>
</feature>
<gene>
    <name evidence="13" type="ORF">ACJMK2_024862</name>
</gene>
<feature type="domain" description="C2H2-type" evidence="12">
    <location>
        <begin position="397"/>
        <end position="424"/>
    </location>
</feature>
<feature type="coiled-coil region" evidence="10">
    <location>
        <begin position="839"/>
        <end position="876"/>
    </location>
</feature>
<keyword evidence="6" id="KW-0805">Transcription regulation</keyword>
<dbReference type="InterPro" id="IPR036236">
    <property type="entry name" value="Znf_C2H2_sf"/>
</dbReference>
<feature type="compositionally biased region" description="Low complexity" evidence="11">
    <location>
        <begin position="12"/>
        <end position="24"/>
    </location>
</feature>
<dbReference type="InterPro" id="IPR013087">
    <property type="entry name" value="Znf_C2H2_type"/>
</dbReference>
<dbReference type="PROSITE" id="PS50157">
    <property type="entry name" value="ZINC_FINGER_C2H2_2"/>
    <property type="match status" value="7"/>
</dbReference>
<dbReference type="SMART" id="SM00355">
    <property type="entry name" value="ZnF_C2H2"/>
    <property type="match status" value="8"/>
</dbReference>
<evidence type="ECO:0000256" key="4">
    <source>
        <dbReference type="ARBA" id="ARBA00022771"/>
    </source>
</evidence>
<dbReference type="GO" id="GO:0005634">
    <property type="term" value="C:nucleus"/>
    <property type="evidence" value="ECO:0007669"/>
    <property type="project" value="UniProtKB-SubCell"/>
</dbReference>
<evidence type="ECO:0000313" key="14">
    <source>
        <dbReference type="Proteomes" id="UP001634394"/>
    </source>
</evidence>
<evidence type="ECO:0000256" key="3">
    <source>
        <dbReference type="ARBA" id="ARBA00022737"/>
    </source>
</evidence>
<dbReference type="Proteomes" id="UP001634394">
    <property type="component" value="Unassembled WGS sequence"/>
</dbReference>
<evidence type="ECO:0000256" key="1">
    <source>
        <dbReference type="ARBA" id="ARBA00004123"/>
    </source>
</evidence>
<evidence type="ECO:0000256" key="6">
    <source>
        <dbReference type="ARBA" id="ARBA00023015"/>
    </source>
</evidence>
<keyword evidence="8" id="KW-0539">Nucleus</keyword>
<evidence type="ECO:0000256" key="10">
    <source>
        <dbReference type="SAM" id="Coils"/>
    </source>
</evidence>
<dbReference type="EMBL" id="JBJQND010000002">
    <property type="protein sequence ID" value="KAL3884753.1"/>
    <property type="molecule type" value="Genomic_DNA"/>
</dbReference>
<dbReference type="Gene3D" id="3.30.160.60">
    <property type="entry name" value="Classic Zinc Finger"/>
    <property type="match status" value="5"/>
</dbReference>
<keyword evidence="2" id="KW-0479">Metal-binding</keyword>
<dbReference type="PROSITE" id="PS00028">
    <property type="entry name" value="ZINC_FINGER_C2H2_1"/>
    <property type="match status" value="7"/>
</dbReference>
<feature type="domain" description="C2H2-type" evidence="12">
    <location>
        <begin position="454"/>
        <end position="481"/>
    </location>
</feature>
<evidence type="ECO:0000256" key="11">
    <source>
        <dbReference type="SAM" id="MobiDB-lite"/>
    </source>
</evidence>
<feature type="domain" description="C2H2-type" evidence="12">
    <location>
        <begin position="283"/>
        <end position="313"/>
    </location>
</feature>
<evidence type="ECO:0000256" key="7">
    <source>
        <dbReference type="ARBA" id="ARBA00023163"/>
    </source>
</evidence>
<keyword evidence="3" id="KW-0677">Repeat</keyword>
<dbReference type="FunFam" id="3.30.160.60:FF:000100">
    <property type="entry name" value="Zinc finger 45-like"/>
    <property type="match status" value="1"/>
</dbReference>
<keyword evidence="4 9" id="KW-0863">Zinc-finger</keyword>
<feature type="compositionally biased region" description="Basic residues" evidence="11">
    <location>
        <begin position="1"/>
        <end position="11"/>
    </location>
</feature>
<dbReference type="PANTHER" id="PTHR47772">
    <property type="entry name" value="ZINC FINGER PROTEIN 200"/>
    <property type="match status" value="1"/>
</dbReference>
<comment type="subcellular location">
    <subcellularLocation>
        <location evidence="1">Nucleus</location>
    </subcellularLocation>
</comment>
<dbReference type="PANTHER" id="PTHR47772:SF13">
    <property type="entry name" value="GASTRULA ZINC FINGER PROTEIN XLCGF49.1-LIKE-RELATED"/>
    <property type="match status" value="1"/>
</dbReference>
<reference evidence="13 14" key="1">
    <citation type="submission" date="2024-11" db="EMBL/GenBank/DDBJ databases">
        <title>Chromosome-level genome assembly of the freshwater bivalve Anodonta woodiana.</title>
        <authorList>
            <person name="Chen X."/>
        </authorList>
    </citation>
    <scope>NUCLEOTIDE SEQUENCE [LARGE SCALE GENOMIC DNA]</scope>
    <source>
        <strain evidence="13">MN2024</strain>
        <tissue evidence="13">Gills</tissue>
    </source>
</reference>
<organism evidence="13 14">
    <name type="scientific">Sinanodonta woodiana</name>
    <name type="common">Chinese pond mussel</name>
    <name type="synonym">Anodonta woodiana</name>
    <dbReference type="NCBI Taxonomy" id="1069815"/>
    <lineage>
        <taxon>Eukaryota</taxon>
        <taxon>Metazoa</taxon>
        <taxon>Spiralia</taxon>
        <taxon>Lophotrochozoa</taxon>
        <taxon>Mollusca</taxon>
        <taxon>Bivalvia</taxon>
        <taxon>Autobranchia</taxon>
        <taxon>Heteroconchia</taxon>
        <taxon>Palaeoheterodonta</taxon>
        <taxon>Unionida</taxon>
        <taxon>Unionoidea</taxon>
        <taxon>Unionidae</taxon>
        <taxon>Unioninae</taxon>
        <taxon>Sinanodonta</taxon>
    </lineage>
</organism>
<accession>A0ABD3XIF2</accession>
<keyword evidence="10" id="KW-0175">Coiled coil</keyword>
<keyword evidence="14" id="KW-1185">Reference proteome</keyword>
<dbReference type="SUPFAM" id="SSF57667">
    <property type="entry name" value="beta-beta-alpha zinc fingers"/>
    <property type="match status" value="4"/>
</dbReference>
<sequence length="910" mass="103420">MPAKKINHGKSSKPSVPKSTVSTPLMKKVDEPPENVDNGASVSNFSKGCEKEEIRVILHAKSEKKSSEMKFQSGATNLSSPSKLSPFSSDNHSKDKPVDYIGNHSIEGHPGQNYEMKDISLTGNLQIDVPSSSNGPYKGTRKKNGFNRLDDNVWKEQSNGESLKSNQNTKDSSLHSPKPQQTRKDPVLKWEEPIASCSSSSVESAHKVLFSPFNREESHQTSNGNMTSQCDKNNKTGDTQLPKCEIKDKKQAVVLEKYICYICTKEFRQRLNFRSHMKSHTIHSCKCGNCSLIFDSAETLIQHMQKEHTEINPYKCDQCNEEFSQLNNLQRHKISHVEETIECPHCTEKFKTVHYLTLHLHIHTGNRRVSCGVCKKQLKPGKEFTDHVYSHNKNELHCCNVCPKSFSKKCVLRQHMKSHSGDRPFECVQCNKCFVFRHHLKTHMKKSHLEPESLTCETCGNKFSQVKQLNKHKREHLEEVKLSKCSHEDSNGCNKKLINTSIPDELNGEPPDMQQKPKVEPVIKRSRGPTKKKVSAASTAYLHHGSQISKANPIQYDSSDPDMFVPLSNEPTQNVTWQMNVQLPSQQPHYNPMYMASTPVVMAADINQHMMNYPSHSGQDLGNKYALDLSLPKKHQSDESSRPLSLMRDSSLTVSSARNAPISSVPIYQNNPYFHNSTFARPVEVSSYMPVLVPIDLSLRCPIDLSLRSTKRGIRYGESDVEDLSSRGSLSNSSFSWQPDILSPNDESGPIDHLKSASTSFMKPHIDQKIENTEWRCNKPVGINGHANSLPNDCSSQNKRKRRKNETYMLNSQDLTRSTAVEDRKLKKCRKLKANGKNVDRKEERYVEEEKQVEDNASQSEEISFLKRQIKEVREMILNQCEIQKETIDTMTDIEEEEEEGRLIIVEDNF</sequence>
<feature type="domain" description="C2H2-type" evidence="12">
    <location>
        <begin position="341"/>
        <end position="368"/>
    </location>
</feature>
<feature type="domain" description="C2H2-type" evidence="12">
    <location>
        <begin position="314"/>
        <end position="341"/>
    </location>
</feature>
<comment type="caution">
    <text evidence="13">The sequence shown here is derived from an EMBL/GenBank/DDBJ whole genome shotgun (WGS) entry which is preliminary data.</text>
</comment>
<feature type="compositionally biased region" description="Polar residues" evidence="11">
    <location>
        <begin position="155"/>
        <end position="180"/>
    </location>
</feature>